<evidence type="ECO:0000259" key="1">
    <source>
        <dbReference type="Pfam" id="PF01575"/>
    </source>
</evidence>
<organism evidence="2">
    <name type="scientific">freshwater metagenome</name>
    <dbReference type="NCBI Taxonomy" id="449393"/>
    <lineage>
        <taxon>unclassified sequences</taxon>
        <taxon>metagenomes</taxon>
        <taxon>ecological metagenomes</taxon>
    </lineage>
</organism>
<sequence length="139" mass="14587">MRAPRTTAVGEHPEPRTIGPITQTDIVRFAGAGGDFNPLHHDPARAAAAGFDRPIAMGQFTAGLLAAWLTDTFGVEYLRSLEVRFTAPLFIGDVVELSGHVLEISTPEGAPALATIELAATRSGEPVVKGRATVVITTA</sequence>
<dbReference type="PANTHER" id="PTHR43437:SF3">
    <property type="entry name" value="HYDROXYACYL-THIOESTER DEHYDRATASE TYPE 2, MITOCHONDRIAL"/>
    <property type="match status" value="1"/>
</dbReference>
<dbReference type="Gene3D" id="3.10.129.10">
    <property type="entry name" value="Hotdog Thioesterase"/>
    <property type="match status" value="1"/>
</dbReference>
<name>A0A6J7IIV5_9ZZZZ</name>
<dbReference type="EMBL" id="CAFBND010000010">
    <property type="protein sequence ID" value="CAB4930566.1"/>
    <property type="molecule type" value="Genomic_DNA"/>
</dbReference>
<evidence type="ECO:0000313" key="2">
    <source>
        <dbReference type="EMBL" id="CAB4930566.1"/>
    </source>
</evidence>
<protein>
    <submittedName>
        <fullName evidence="2">Unannotated protein</fullName>
    </submittedName>
</protein>
<dbReference type="PANTHER" id="PTHR43437">
    <property type="entry name" value="HYDROXYACYL-THIOESTER DEHYDRATASE TYPE 2, MITOCHONDRIAL-RELATED"/>
    <property type="match status" value="1"/>
</dbReference>
<dbReference type="InterPro" id="IPR029069">
    <property type="entry name" value="HotDog_dom_sf"/>
</dbReference>
<gene>
    <name evidence="2" type="ORF">UFOPK3752_00400</name>
</gene>
<dbReference type="GO" id="GO:0006633">
    <property type="term" value="P:fatty acid biosynthetic process"/>
    <property type="evidence" value="ECO:0007669"/>
    <property type="project" value="TreeGrafter"/>
</dbReference>
<dbReference type="InterPro" id="IPR050965">
    <property type="entry name" value="UPF0336/Enoyl-CoA_hydratase"/>
</dbReference>
<accession>A0A6J7IIV5</accession>
<feature type="domain" description="MaoC-like" evidence="1">
    <location>
        <begin position="7"/>
        <end position="101"/>
    </location>
</feature>
<reference evidence="2" key="1">
    <citation type="submission" date="2020-05" db="EMBL/GenBank/DDBJ databases">
        <authorList>
            <person name="Chiriac C."/>
            <person name="Salcher M."/>
            <person name="Ghai R."/>
            <person name="Kavagutti S V."/>
        </authorList>
    </citation>
    <scope>NUCLEOTIDE SEQUENCE</scope>
</reference>
<dbReference type="AlphaFoldDB" id="A0A6J7IIV5"/>
<dbReference type="CDD" id="cd03441">
    <property type="entry name" value="R_hydratase_like"/>
    <property type="match status" value="1"/>
</dbReference>
<dbReference type="SUPFAM" id="SSF54637">
    <property type="entry name" value="Thioesterase/thiol ester dehydrase-isomerase"/>
    <property type="match status" value="1"/>
</dbReference>
<proteinExistence type="predicted"/>
<dbReference type="Pfam" id="PF01575">
    <property type="entry name" value="MaoC_dehydratas"/>
    <property type="match status" value="1"/>
</dbReference>
<dbReference type="InterPro" id="IPR002539">
    <property type="entry name" value="MaoC-like_dom"/>
</dbReference>
<dbReference type="GO" id="GO:0019171">
    <property type="term" value="F:(3R)-hydroxyacyl-[acyl-carrier-protein] dehydratase activity"/>
    <property type="evidence" value="ECO:0007669"/>
    <property type="project" value="TreeGrafter"/>
</dbReference>